<accession>A0A226EC27</accession>
<reference evidence="2 3" key="1">
    <citation type="submission" date="2015-12" db="EMBL/GenBank/DDBJ databases">
        <title>The genome of Folsomia candida.</title>
        <authorList>
            <person name="Faddeeva A."/>
            <person name="Derks M.F."/>
            <person name="Anvar Y."/>
            <person name="Smit S."/>
            <person name="Van Straalen N."/>
            <person name="Roelofs D."/>
        </authorList>
    </citation>
    <scope>NUCLEOTIDE SEQUENCE [LARGE SCALE GENOMIC DNA]</scope>
    <source>
        <strain evidence="2 3">VU population</strain>
        <tissue evidence="2">Whole body</tissue>
    </source>
</reference>
<keyword evidence="1" id="KW-0472">Membrane</keyword>
<feature type="transmembrane region" description="Helical" evidence="1">
    <location>
        <begin position="56"/>
        <end position="76"/>
    </location>
</feature>
<evidence type="ECO:0000256" key="1">
    <source>
        <dbReference type="SAM" id="Phobius"/>
    </source>
</evidence>
<feature type="transmembrane region" description="Helical" evidence="1">
    <location>
        <begin position="272"/>
        <end position="292"/>
    </location>
</feature>
<dbReference type="EMBL" id="LNIX01000005">
    <property type="protein sequence ID" value="OXA54758.1"/>
    <property type="molecule type" value="Genomic_DNA"/>
</dbReference>
<name>A0A226EC27_FOLCA</name>
<gene>
    <name evidence="2" type="ORF">Fcan01_11733</name>
</gene>
<dbReference type="Proteomes" id="UP000198287">
    <property type="component" value="Unassembled WGS sequence"/>
</dbReference>
<organism evidence="2 3">
    <name type="scientific">Folsomia candida</name>
    <name type="common">Springtail</name>
    <dbReference type="NCBI Taxonomy" id="158441"/>
    <lineage>
        <taxon>Eukaryota</taxon>
        <taxon>Metazoa</taxon>
        <taxon>Ecdysozoa</taxon>
        <taxon>Arthropoda</taxon>
        <taxon>Hexapoda</taxon>
        <taxon>Collembola</taxon>
        <taxon>Entomobryomorpha</taxon>
        <taxon>Isotomoidea</taxon>
        <taxon>Isotomidae</taxon>
        <taxon>Proisotominae</taxon>
        <taxon>Folsomia</taxon>
    </lineage>
</organism>
<feature type="transmembrane region" description="Helical" evidence="1">
    <location>
        <begin position="298"/>
        <end position="321"/>
    </location>
</feature>
<comment type="caution">
    <text evidence="2">The sequence shown here is derived from an EMBL/GenBank/DDBJ whole genome shotgun (WGS) entry which is preliminary data.</text>
</comment>
<evidence type="ECO:0000313" key="3">
    <source>
        <dbReference type="Proteomes" id="UP000198287"/>
    </source>
</evidence>
<evidence type="ECO:0000313" key="2">
    <source>
        <dbReference type="EMBL" id="OXA54758.1"/>
    </source>
</evidence>
<proteinExistence type="predicted"/>
<feature type="transmembrane region" description="Helical" evidence="1">
    <location>
        <begin position="96"/>
        <end position="117"/>
    </location>
</feature>
<sequence>MDNFLRKLASPVSHSETSYLPAMTSTTKWLTKSFAIPIISEFGGQGLSVINKIKHWAIYVSTAFIFFFHNVTYAFWFYENIYLSNGTESLQVWQKVISFFFLSKHSMVLGIHLCLLFRRRELLQVMKTCAWIESKCLGEGASNYTKISILSHLDASKFSLFAVPIVLGMLGLFRPCMPPSIANTLILECRDGLGDQNAALWVRLLNGLAQGSVGLSVAAVIVTAIKRIFLYPAVMVELWIKTIERQLDHGLAGFRVAQVFQNLNNALMRKPLNNLFVLLCIVCQVISLYVIITSWDNISLGVFAFFYLMGFDFFIMIHVTLHSQSKSYLASVKFSENMESLQSRNPWFKKFLTSCPPLKVGMGDGKFFDGLSAFVIWQFCVDRLINLLLMEK</sequence>
<keyword evidence="1" id="KW-0812">Transmembrane</keyword>
<protein>
    <recommendedName>
        <fullName evidence="4">Gustatory receptor</fullName>
    </recommendedName>
</protein>
<evidence type="ECO:0008006" key="4">
    <source>
        <dbReference type="Google" id="ProtNLM"/>
    </source>
</evidence>
<keyword evidence="3" id="KW-1185">Reference proteome</keyword>
<keyword evidence="1" id="KW-1133">Transmembrane helix</keyword>
<dbReference type="AlphaFoldDB" id="A0A226EC27"/>